<accession>A0A3B0ZXA8</accession>
<evidence type="ECO:0000313" key="1">
    <source>
        <dbReference type="EMBL" id="VAW90559.1"/>
    </source>
</evidence>
<reference evidence="1" key="1">
    <citation type="submission" date="2018-06" db="EMBL/GenBank/DDBJ databases">
        <authorList>
            <person name="Zhirakovskaya E."/>
        </authorList>
    </citation>
    <scope>NUCLEOTIDE SEQUENCE</scope>
</reference>
<dbReference type="EMBL" id="UOFQ01000206">
    <property type="protein sequence ID" value="VAW90559.1"/>
    <property type="molecule type" value="Genomic_DNA"/>
</dbReference>
<sequence length="168" mass="19276">MQIISLILMLFSFEALALEFPGDWRLPTEKEIGADSQPKMTRIESDFNQDGKLDHAFLLKSINYPGEGLVVYVSTTTGYEWQVLDRVEWGEEYANARLKMRIKIARPGRYKTACALGYWACGPEEPEVLELKQAAIYQDRFDGAIAVWFWDKGINQFKKVWLGTSGDR</sequence>
<dbReference type="AlphaFoldDB" id="A0A3B0ZXA8"/>
<gene>
    <name evidence="1" type="ORF">MNBD_GAMMA17-1807</name>
</gene>
<proteinExistence type="predicted"/>
<organism evidence="1">
    <name type="scientific">hydrothermal vent metagenome</name>
    <dbReference type="NCBI Taxonomy" id="652676"/>
    <lineage>
        <taxon>unclassified sequences</taxon>
        <taxon>metagenomes</taxon>
        <taxon>ecological metagenomes</taxon>
    </lineage>
</organism>
<protein>
    <submittedName>
        <fullName evidence="1">Uncharacterized protein</fullName>
    </submittedName>
</protein>
<name>A0A3B0ZXA8_9ZZZZ</name>